<dbReference type="InterPro" id="IPR009241">
    <property type="entry name" value="HigB-like"/>
</dbReference>
<name>A0A1Y2KXB3_9PROT</name>
<dbReference type="STRING" id="1293891.TMES_16165"/>
<protein>
    <submittedName>
        <fullName evidence="1">Toxin-antitoxin system, toxin component, RelE family protein</fullName>
    </submittedName>
</protein>
<dbReference type="Pfam" id="PF05973">
    <property type="entry name" value="Gp49"/>
    <property type="match status" value="1"/>
</dbReference>
<dbReference type="Proteomes" id="UP000193391">
    <property type="component" value="Unassembled WGS sequence"/>
</dbReference>
<dbReference type="RefSeq" id="WP_085584429.1">
    <property type="nucleotide sequence ID" value="NZ_JFKA01000008.1"/>
</dbReference>
<proteinExistence type="predicted"/>
<keyword evidence="2" id="KW-1185">Reference proteome</keyword>
<comment type="caution">
    <text evidence="1">The sequence shown here is derived from an EMBL/GenBank/DDBJ whole genome shotgun (WGS) entry which is preliminary data.</text>
</comment>
<organism evidence="1 2">
    <name type="scientific">Thalassospira mesophila</name>
    <dbReference type="NCBI Taxonomy" id="1293891"/>
    <lineage>
        <taxon>Bacteria</taxon>
        <taxon>Pseudomonadati</taxon>
        <taxon>Pseudomonadota</taxon>
        <taxon>Alphaproteobacteria</taxon>
        <taxon>Rhodospirillales</taxon>
        <taxon>Thalassospiraceae</taxon>
        <taxon>Thalassospira</taxon>
    </lineage>
</organism>
<dbReference type="AlphaFoldDB" id="A0A1Y2KXB3"/>
<evidence type="ECO:0000313" key="1">
    <source>
        <dbReference type="EMBL" id="OSQ36987.1"/>
    </source>
</evidence>
<gene>
    <name evidence="1" type="ORF">TMES_16165</name>
</gene>
<sequence length="118" mass="13691">MWTVVFCDEFDDEFSNNFDQNLQNTILAKARALEKGGPTIGRPYVDTLNDSRHPNMKELRFDHADGTWRLAFVFDPDRNAVVLVAGDKSGVSQKRFYKQLIRKADQRYDNHLASLKRK</sequence>
<dbReference type="EMBL" id="JFKA01000008">
    <property type="protein sequence ID" value="OSQ36987.1"/>
    <property type="molecule type" value="Genomic_DNA"/>
</dbReference>
<reference evidence="1 2" key="1">
    <citation type="submission" date="2014-03" db="EMBL/GenBank/DDBJ databases">
        <title>The draft genome sequence of Thalassospira mesophila JCM 18969.</title>
        <authorList>
            <person name="Lai Q."/>
            <person name="Shao Z."/>
        </authorList>
    </citation>
    <scope>NUCLEOTIDE SEQUENCE [LARGE SCALE GENOMIC DNA]</scope>
    <source>
        <strain evidence="1 2">JCM 18969</strain>
    </source>
</reference>
<evidence type="ECO:0000313" key="2">
    <source>
        <dbReference type="Proteomes" id="UP000193391"/>
    </source>
</evidence>
<accession>A0A1Y2KXB3</accession>
<dbReference type="OrthoDB" id="330810at2"/>